<comment type="caution">
    <text evidence="1">The sequence shown here is derived from an EMBL/GenBank/DDBJ whole genome shotgun (WGS) entry which is preliminary data.</text>
</comment>
<proteinExistence type="predicted"/>
<organism evidence="1 2">
    <name type="scientific">Ceratodon purpureus</name>
    <name type="common">Fire moss</name>
    <name type="synonym">Dicranum purpureum</name>
    <dbReference type="NCBI Taxonomy" id="3225"/>
    <lineage>
        <taxon>Eukaryota</taxon>
        <taxon>Viridiplantae</taxon>
        <taxon>Streptophyta</taxon>
        <taxon>Embryophyta</taxon>
        <taxon>Bryophyta</taxon>
        <taxon>Bryophytina</taxon>
        <taxon>Bryopsida</taxon>
        <taxon>Dicranidae</taxon>
        <taxon>Pseudoditrichales</taxon>
        <taxon>Ditrichaceae</taxon>
        <taxon>Ceratodon</taxon>
    </lineage>
</organism>
<gene>
    <name evidence="1" type="ORF">KC19_VG111600</name>
</gene>
<accession>A0A8T0HP73</accession>
<keyword evidence="2" id="KW-1185">Reference proteome</keyword>
<protein>
    <submittedName>
        <fullName evidence="1">Uncharacterized protein</fullName>
    </submittedName>
</protein>
<evidence type="ECO:0000313" key="2">
    <source>
        <dbReference type="Proteomes" id="UP000822688"/>
    </source>
</evidence>
<name>A0A8T0HP73_CERPU</name>
<sequence length="143" mass="16103">MISNFFHAIQQRLSTSTPPNPPPLPLPDKILEIISLYHHPTIKCNHDDLRLREGMLMGRPVYQFNPPGHPQTLAPSSVCEFETACNSLPPSAKAISLRGYDWRKVFIVSATDSRHIPPVIQALFHVEPRHSCLLDRGVILLPK</sequence>
<reference evidence="1" key="1">
    <citation type="submission" date="2020-06" db="EMBL/GenBank/DDBJ databases">
        <title>WGS assembly of Ceratodon purpureus strain R40.</title>
        <authorList>
            <person name="Carey S.B."/>
            <person name="Jenkins J."/>
            <person name="Shu S."/>
            <person name="Lovell J.T."/>
            <person name="Sreedasyam A."/>
            <person name="Maumus F."/>
            <person name="Tiley G.P."/>
            <person name="Fernandez-Pozo N."/>
            <person name="Barry K."/>
            <person name="Chen C."/>
            <person name="Wang M."/>
            <person name="Lipzen A."/>
            <person name="Daum C."/>
            <person name="Saski C.A."/>
            <person name="Payton A.C."/>
            <person name="Mcbreen J.C."/>
            <person name="Conrad R.E."/>
            <person name="Kollar L.M."/>
            <person name="Olsson S."/>
            <person name="Huttunen S."/>
            <person name="Landis J.B."/>
            <person name="Wickett N.J."/>
            <person name="Johnson M.G."/>
            <person name="Rensing S.A."/>
            <person name="Grimwood J."/>
            <person name="Schmutz J."/>
            <person name="Mcdaniel S.F."/>
        </authorList>
    </citation>
    <scope>NUCLEOTIDE SEQUENCE</scope>
    <source>
        <strain evidence="1">R40</strain>
    </source>
</reference>
<dbReference type="Proteomes" id="UP000822688">
    <property type="component" value="Chromosome V"/>
</dbReference>
<dbReference type="AlphaFoldDB" id="A0A8T0HP73"/>
<dbReference type="EMBL" id="CM026426">
    <property type="protein sequence ID" value="KAG0572626.1"/>
    <property type="molecule type" value="Genomic_DNA"/>
</dbReference>
<evidence type="ECO:0000313" key="1">
    <source>
        <dbReference type="EMBL" id="KAG0572626.1"/>
    </source>
</evidence>